<gene>
    <name evidence="11" type="primary">SEMA6D</name>
</gene>
<dbReference type="PANTHER" id="PTHR11036:SF65">
    <property type="entry name" value="SEMAPHORIN-6D"/>
    <property type="match status" value="1"/>
</dbReference>
<dbReference type="InterPro" id="IPR001627">
    <property type="entry name" value="Semap_dom"/>
</dbReference>
<reference evidence="11" key="1">
    <citation type="submission" date="2025-08" db="UniProtKB">
        <authorList>
            <consortium name="RefSeq"/>
        </authorList>
    </citation>
    <scope>IDENTIFICATION</scope>
</reference>
<dbReference type="FunFam" id="3.30.1680.10:FF:000025">
    <property type="entry name" value="Sema domain, transmembrane domain (TM), and cytoplasmic domain, (semaphorin) 6D, like"/>
    <property type="match status" value="1"/>
</dbReference>
<organism evidence="10 11">
    <name type="scientific">Microcaecilia unicolor</name>
    <dbReference type="NCBI Taxonomy" id="1415580"/>
    <lineage>
        <taxon>Eukaryota</taxon>
        <taxon>Metazoa</taxon>
        <taxon>Chordata</taxon>
        <taxon>Craniata</taxon>
        <taxon>Vertebrata</taxon>
        <taxon>Euteleostomi</taxon>
        <taxon>Amphibia</taxon>
        <taxon>Gymnophiona</taxon>
        <taxon>Siphonopidae</taxon>
        <taxon>Microcaecilia</taxon>
    </lineage>
</organism>
<dbReference type="GO" id="GO:0007411">
    <property type="term" value="P:axon guidance"/>
    <property type="evidence" value="ECO:0007669"/>
    <property type="project" value="TreeGrafter"/>
</dbReference>
<dbReference type="Gene3D" id="2.130.10.10">
    <property type="entry name" value="YVTN repeat-like/Quinoprotein amine dehydrogenase"/>
    <property type="match status" value="1"/>
</dbReference>
<dbReference type="RefSeq" id="XP_030045356.1">
    <property type="nucleotide sequence ID" value="XM_030189496.1"/>
</dbReference>
<name>A0A6P7WW46_9AMPH</name>
<keyword evidence="7" id="KW-0812">Transmembrane</keyword>
<dbReference type="GO" id="GO:0001755">
    <property type="term" value="P:neural crest cell migration"/>
    <property type="evidence" value="ECO:0007669"/>
    <property type="project" value="TreeGrafter"/>
</dbReference>
<protein>
    <submittedName>
        <fullName evidence="11">Semaphorin-6D isoform X3</fullName>
    </submittedName>
</protein>
<dbReference type="Pfam" id="PF01437">
    <property type="entry name" value="PSI"/>
    <property type="match status" value="1"/>
</dbReference>
<dbReference type="InterPro" id="IPR027231">
    <property type="entry name" value="Semaphorin"/>
</dbReference>
<evidence type="ECO:0000256" key="5">
    <source>
        <dbReference type="PROSITE-ProRule" id="PRU00352"/>
    </source>
</evidence>
<dbReference type="FunFam" id="2.130.10.10:FF:000013">
    <property type="entry name" value="semaphorin-6D isoform X2"/>
    <property type="match status" value="1"/>
</dbReference>
<evidence type="ECO:0000313" key="10">
    <source>
        <dbReference type="Proteomes" id="UP000515156"/>
    </source>
</evidence>
<evidence type="ECO:0000256" key="7">
    <source>
        <dbReference type="SAM" id="Phobius"/>
    </source>
</evidence>
<evidence type="ECO:0000256" key="2">
    <source>
        <dbReference type="ARBA" id="ARBA00023136"/>
    </source>
</evidence>
<dbReference type="CTD" id="80031"/>
<dbReference type="GO" id="GO:0030215">
    <property type="term" value="F:semaphorin receptor binding"/>
    <property type="evidence" value="ECO:0007669"/>
    <property type="project" value="InterPro"/>
</dbReference>
<proteinExistence type="predicted"/>
<dbReference type="InterPro" id="IPR002165">
    <property type="entry name" value="Plexin_repeat"/>
</dbReference>
<keyword evidence="10" id="KW-1185">Reference proteome</keyword>
<feature type="compositionally biased region" description="Polar residues" evidence="6">
    <location>
        <begin position="971"/>
        <end position="981"/>
    </location>
</feature>
<dbReference type="Gene3D" id="3.30.1680.10">
    <property type="entry name" value="ligand-binding face of the semaphorins, domain 2"/>
    <property type="match status" value="1"/>
</dbReference>
<feature type="compositionally biased region" description="Polar residues" evidence="6">
    <location>
        <begin position="782"/>
        <end position="792"/>
    </location>
</feature>
<feature type="chain" id="PRO_5028174978" evidence="8">
    <location>
        <begin position="21"/>
        <end position="1023"/>
    </location>
</feature>
<keyword evidence="3" id="KW-1015">Disulfide bond</keyword>
<dbReference type="GO" id="GO:0045499">
    <property type="term" value="F:chemorepellent activity"/>
    <property type="evidence" value="ECO:0007669"/>
    <property type="project" value="TreeGrafter"/>
</dbReference>
<dbReference type="GO" id="GO:0030335">
    <property type="term" value="P:positive regulation of cell migration"/>
    <property type="evidence" value="ECO:0007669"/>
    <property type="project" value="TreeGrafter"/>
</dbReference>
<feature type="transmembrane region" description="Helical" evidence="7">
    <location>
        <begin position="606"/>
        <end position="629"/>
    </location>
</feature>
<feature type="domain" description="Sema" evidence="9">
    <location>
        <begin position="27"/>
        <end position="512"/>
    </location>
</feature>
<dbReference type="AlphaFoldDB" id="A0A6P7WW46"/>
<feature type="signal peptide" evidence="8">
    <location>
        <begin position="1"/>
        <end position="20"/>
    </location>
</feature>
<accession>A0A6P7WW46</accession>
<sequence>MRLLLLWVCLMLLIGSRSLAVSFPEDDEPINIVDYHYSRQYPVFRGRPSGNDSQHSLDFQLMLKIRDTLYIAGRDQVYSVSLNDVPKAEVTPSKKLTWRSGPADRKNCAMKGKHKEECHNFIKVFVPRNDEMVFVCGTNAFNPTCRYYRLNTLESDGEEISGLARCPFDARQTNVALFADGKLYSATMADFQASDAVIYRSMGDGFALRTIKYDSKWLKEPHFLHAIEYGNYVYFFFREIAVEHNNLGKAVHSRVARICKNDMGGSQRVLEKHWTSFVKARLNCSVPGDSFFYFDVLQSITDIIEINGIPTVVGVFTTQLNSIPGSAVCAFSMDDIEKVFEGRFKEQKTPDSVWTAVPEDKVPKPRPGCCARHGLAEAYKTSTEFPDETLAFIKSHPLMDFAVPSVAEEPWFTKTRVRYRLTAIAVDHSAGPYLNYTVIFVGSEAGIVLKILAKTHPFSLNDSVLLEEIETYNHAKCIGDSEEDRKVLALQLDRDHHALFVAFSSCVIRIPLSRCERYGSCKKSCIASRDPYCGWMNHGSCSRVTPGMFAGYEQDVEIGSTAHLGDCHDILRTTTTPDYKIFGDPTSGVRWEVQSGDSNQMVHMNVLITCVLAAFVLGAFIAGVAVYCYRDIFIRKSRKIHKDAESAQSCTDSSGSFAKLNGLFDSPVKEYQQNIDSPKLYTNLLTNRKDLPSGDTKSMMVDCQGQPPELAALPTPESTPILHQKSLHPIKNQWEKAHNNINVSRKEPHLKSPQFYPSSPPPHSPLSHGHIPSAVVHPNATHDYNTSFSNSNAHKRDTKTPNIDQPLTKPSSKRDHRRSVDSRNTLNDILKHLSETSSPKAILGDIQVSQQNTHQTLMLDTMGNISEIPPKVPNREASLYSPSSTLPRNSPTKRVDVPTTPSIPMTSLERQRGYHRNSSQRHSISALPKNVTSPNGILLSRQPSINRGGYFPPTSGTRMDYMQGTPVTVHPQPSLSRQSSCAGHGTLPRTGIKRTPSLKPDVPPKPSFVPQNTSVRQPSKYSY</sequence>
<evidence type="ECO:0000313" key="11">
    <source>
        <dbReference type="RefSeq" id="XP_030045356.1"/>
    </source>
</evidence>
<feature type="region of interest" description="Disordered" evidence="6">
    <location>
        <begin position="749"/>
        <end position="823"/>
    </location>
</feature>
<comment type="subcellular location">
    <subcellularLocation>
        <location evidence="1">Membrane</location>
    </subcellularLocation>
</comment>
<feature type="compositionally biased region" description="Polar residues" evidence="6">
    <location>
        <begin position="800"/>
        <end position="810"/>
    </location>
</feature>
<dbReference type="GO" id="GO:0005886">
    <property type="term" value="C:plasma membrane"/>
    <property type="evidence" value="ECO:0007669"/>
    <property type="project" value="TreeGrafter"/>
</dbReference>
<evidence type="ECO:0000256" key="4">
    <source>
        <dbReference type="ARBA" id="ARBA00023180"/>
    </source>
</evidence>
<evidence type="ECO:0000256" key="8">
    <source>
        <dbReference type="SAM" id="SignalP"/>
    </source>
</evidence>
<keyword evidence="8" id="KW-0732">Signal</keyword>
<evidence type="ECO:0000259" key="9">
    <source>
        <dbReference type="PROSITE" id="PS51004"/>
    </source>
</evidence>
<dbReference type="GO" id="GO:0071526">
    <property type="term" value="P:semaphorin-plexin signaling pathway"/>
    <property type="evidence" value="ECO:0007669"/>
    <property type="project" value="TreeGrafter"/>
</dbReference>
<dbReference type="Proteomes" id="UP000515156">
    <property type="component" value="Chromosome 1"/>
</dbReference>
<dbReference type="SMART" id="SM00630">
    <property type="entry name" value="Sema"/>
    <property type="match status" value="1"/>
</dbReference>
<keyword evidence="2 7" id="KW-0472">Membrane</keyword>
<keyword evidence="7" id="KW-1133">Transmembrane helix</keyword>
<evidence type="ECO:0000256" key="3">
    <source>
        <dbReference type="ARBA" id="ARBA00023157"/>
    </source>
</evidence>
<dbReference type="SUPFAM" id="SSF101912">
    <property type="entry name" value="Sema domain"/>
    <property type="match status" value="1"/>
</dbReference>
<dbReference type="SUPFAM" id="SSF103575">
    <property type="entry name" value="Plexin repeat"/>
    <property type="match status" value="1"/>
</dbReference>
<dbReference type="GeneID" id="115459659"/>
<feature type="region of interest" description="Disordered" evidence="6">
    <location>
        <begin position="968"/>
        <end position="1023"/>
    </location>
</feature>
<dbReference type="Pfam" id="PF01403">
    <property type="entry name" value="Sema"/>
    <property type="match status" value="1"/>
</dbReference>
<dbReference type="InterPro" id="IPR015943">
    <property type="entry name" value="WD40/YVTN_repeat-like_dom_sf"/>
</dbReference>
<keyword evidence="4" id="KW-0325">Glycoprotein</keyword>
<comment type="caution">
    <text evidence="5">Lacks conserved residue(s) required for the propagation of feature annotation.</text>
</comment>
<evidence type="ECO:0000256" key="6">
    <source>
        <dbReference type="SAM" id="MobiDB-lite"/>
    </source>
</evidence>
<evidence type="ECO:0000256" key="1">
    <source>
        <dbReference type="ARBA" id="ARBA00004370"/>
    </source>
</evidence>
<dbReference type="InterPro" id="IPR036352">
    <property type="entry name" value="Semap_dom_sf"/>
</dbReference>
<feature type="region of interest" description="Disordered" evidence="6">
    <location>
        <begin position="867"/>
        <end position="948"/>
    </location>
</feature>
<feature type="compositionally biased region" description="Polar residues" evidence="6">
    <location>
        <begin position="880"/>
        <end position="892"/>
    </location>
</feature>
<feature type="compositionally biased region" description="Polar residues" evidence="6">
    <location>
        <begin position="1009"/>
        <end position="1023"/>
    </location>
</feature>
<dbReference type="PROSITE" id="PS51004">
    <property type="entry name" value="SEMA"/>
    <property type="match status" value="1"/>
</dbReference>
<dbReference type="PANTHER" id="PTHR11036">
    <property type="entry name" value="SEMAPHORIN"/>
    <property type="match status" value="1"/>
</dbReference>
<feature type="compositionally biased region" description="Polar residues" evidence="6">
    <location>
        <begin position="930"/>
        <end position="945"/>
    </location>
</feature>